<organism evidence="2 3">
    <name type="scientific">Lasiosphaeris hirsuta</name>
    <dbReference type="NCBI Taxonomy" id="260670"/>
    <lineage>
        <taxon>Eukaryota</taxon>
        <taxon>Fungi</taxon>
        <taxon>Dikarya</taxon>
        <taxon>Ascomycota</taxon>
        <taxon>Pezizomycotina</taxon>
        <taxon>Sordariomycetes</taxon>
        <taxon>Sordariomycetidae</taxon>
        <taxon>Sordariales</taxon>
        <taxon>Lasiosphaeriaceae</taxon>
        <taxon>Lasiosphaeris</taxon>
    </lineage>
</organism>
<name>A0AA40E7J6_9PEZI</name>
<comment type="caution">
    <text evidence="2">The sequence shown here is derived from an EMBL/GenBank/DDBJ whole genome shotgun (WGS) entry which is preliminary data.</text>
</comment>
<evidence type="ECO:0000313" key="2">
    <source>
        <dbReference type="EMBL" id="KAK0729875.1"/>
    </source>
</evidence>
<keyword evidence="3" id="KW-1185">Reference proteome</keyword>
<dbReference type="Proteomes" id="UP001172102">
    <property type="component" value="Unassembled WGS sequence"/>
</dbReference>
<gene>
    <name evidence="2" type="ORF">B0H67DRAFT_560109</name>
</gene>
<reference evidence="2" key="1">
    <citation type="submission" date="2023-06" db="EMBL/GenBank/DDBJ databases">
        <title>Genome-scale phylogeny and comparative genomics of the fungal order Sordariales.</title>
        <authorList>
            <consortium name="Lawrence Berkeley National Laboratory"/>
            <person name="Hensen N."/>
            <person name="Bonometti L."/>
            <person name="Westerberg I."/>
            <person name="Brannstrom I.O."/>
            <person name="Guillou S."/>
            <person name="Cros-Aarteil S."/>
            <person name="Calhoun S."/>
            <person name="Haridas S."/>
            <person name="Kuo A."/>
            <person name="Mondo S."/>
            <person name="Pangilinan J."/>
            <person name="Riley R."/>
            <person name="Labutti K."/>
            <person name="Andreopoulos B."/>
            <person name="Lipzen A."/>
            <person name="Chen C."/>
            <person name="Yanf M."/>
            <person name="Daum C."/>
            <person name="Ng V."/>
            <person name="Clum A."/>
            <person name="Steindorff A."/>
            <person name="Ohm R."/>
            <person name="Martin F."/>
            <person name="Silar P."/>
            <person name="Natvig D."/>
            <person name="Lalanne C."/>
            <person name="Gautier V."/>
            <person name="Ament-Velasquez S.L."/>
            <person name="Kruys A."/>
            <person name="Hutchinson M.I."/>
            <person name="Powell A.J."/>
            <person name="Barry K."/>
            <person name="Miller A.N."/>
            <person name="Grigoriev I.V."/>
            <person name="Debuchy R."/>
            <person name="Gladieux P."/>
            <person name="Thoren M.H."/>
            <person name="Johannesson H."/>
        </authorList>
    </citation>
    <scope>NUCLEOTIDE SEQUENCE</scope>
    <source>
        <strain evidence="2">SMH4607-1</strain>
    </source>
</reference>
<accession>A0AA40E7J6</accession>
<dbReference type="EMBL" id="JAUKUA010000001">
    <property type="protein sequence ID" value="KAK0729875.1"/>
    <property type="molecule type" value="Genomic_DNA"/>
</dbReference>
<dbReference type="AlphaFoldDB" id="A0AA40E7J6"/>
<keyword evidence="1" id="KW-0175">Coiled coil</keyword>
<sequence>MSHVLVKIPSLPSDTDAKFTTLLDKLVEVRQQMKRTEDKMREKITKMEDKMKERITKMEDKMRESMTKTDERLAKLEDRKCEGPRHQWRLHR</sequence>
<proteinExistence type="predicted"/>
<evidence type="ECO:0000256" key="1">
    <source>
        <dbReference type="SAM" id="Coils"/>
    </source>
</evidence>
<protein>
    <submittedName>
        <fullName evidence="2">Uncharacterized protein</fullName>
    </submittedName>
</protein>
<evidence type="ECO:0000313" key="3">
    <source>
        <dbReference type="Proteomes" id="UP001172102"/>
    </source>
</evidence>
<feature type="coiled-coil region" evidence="1">
    <location>
        <begin position="19"/>
        <end position="79"/>
    </location>
</feature>